<dbReference type="PROSITE" id="PS51257">
    <property type="entry name" value="PROKAR_LIPOPROTEIN"/>
    <property type="match status" value="1"/>
</dbReference>
<gene>
    <name evidence="5" type="ORF">ACFQE1_08670</name>
</gene>
<keyword evidence="6" id="KW-1185">Reference proteome</keyword>
<evidence type="ECO:0000256" key="1">
    <source>
        <dbReference type="ARBA" id="ARBA00004418"/>
    </source>
</evidence>
<dbReference type="AlphaFoldDB" id="A0ABD5RYY3"/>
<reference evidence="5 6" key="1">
    <citation type="journal article" date="2019" name="Int. J. Syst. Evol. Microbiol.">
        <title>The Global Catalogue of Microorganisms (GCM) 10K type strain sequencing project: providing services to taxonomists for standard genome sequencing and annotation.</title>
        <authorList>
            <consortium name="The Broad Institute Genomics Platform"/>
            <consortium name="The Broad Institute Genome Sequencing Center for Infectious Disease"/>
            <person name="Wu L."/>
            <person name="Ma J."/>
        </authorList>
    </citation>
    <scope>NUCLEOTIDE SEQUENCE [LARGE SCALE GENOMIC DNA]</scope>
    <source>
        <strain evidence="5 6">NBRC 111368</strain>
    </source>
</reference>
<dbReference type="EMBL" id="JBHSWU010000184">
    <property type="protein sequence ID" value="MFC6724444.1"/>
    <property type="molecule type" value="Genomic_DNA"/>
</dbReference>
<evidence type="ECO:0000313" key="6">
    <source>
        <dbReference type="Proteomes" id="UP001596328"/>
    </source>
</evidence>
<evidence type="ECO:0000313" key="5">
    <source>
        <dbReference type="EMBL" id="MFC6724444.1"/>
    </source>
</evidence>
<comment type="subcellular location">
    <subcellularLocation>
        <location evidence="1">Periplasm</location>
    </subcellularLocation>
</comment>
<dbReference type="Pfam" id="PF09084">
    <property type="entry name" value="NMT1"/>
    <property type="match status" value="1"/>
</dbReference>
<protein>
    <submittedName>
        <fullName evidence="5">ABC transporter substrate-binding protein</fullName>
    </submittedName>
</protein>
<dbReference type="Proteomes" id="UP001596328">
    <property type="component" value="Unassembled WGS sequence"/>
</dbReference>
<comment type="caution">
    <text evidence="5">The sequence shown here is derived from an EMBL/GenBank/DDBJ whole genome shotgun (WGS) entry which is preliminary data.</text>
</comment>
<accession>A0ABD5RYY3</accession>
<name>A0ABD5RYY3_9EURY</name>
<evidence type="ECO:0000256" key="2">
    <source>
        <dbReference type="ARBA" id="ARBA00010742"/>
    </source>
</evidence>
<dbReference type="PANTHER" id="PTHR30024">
    <property type="entry name" value="ALIPHATIC SULFONATES-BINDING PROTEIN-RELATED"/>
    <property type="match status" value="1"/>
</dbReference>
<proteinExistence type="inferred from homology"/>
<dbReference type="SUPFAM" id="SSF53850">
    <property type="entry name" value="Periplasmic binding protein-like II"/>
    <property type="match status" value="1"/>
</dbReference>
<sequence length="344" mass="36637">MVDDNRRKFIKSAGVAGTVGLGGLSGCIGGGIGGGGTPTINFNYVVPIENAASLLDVPEVREELENVGSAYELNVTRNASTPDSLNQMAAGEADVAMTTTVSFASAVNQDAVPNGISVVGVDFWDADPDYFSVTVFSGPDSEITEPADMEGKTLGVNALGTGVHSIYVKALQQAGLTQDDVEFVETPFPTMTSAIKDGKIDVGIYTALFSVGARSDGFTKVFESADLWDRAFPFAYATASKSSLDNKTEAMSAWVDDYAGLFEYVRNNRDSVVSAAATHFELPEALVDAFYFTQENGYRRDVRIDIDALQYIADDLVELGFLDQSVDVQQHATNEYLPGSGGDS</sequence>
<dbReference type="InterPro" id="IPR015168">
    <property type="entry name" value="SsuA/THI5"/>
</dbReference>
<keyword evidence="3" id="KW-0732">Signal</keyword>
<dbReference type="PANTHER" id="PTHR30024:SF47">
    <property type="entry name" value="TAURINE-BINDING PERIPLASMIC PROTEIN"/>
    <property type="match status" value="1"/>
</dbReference>
<evidence type="ECO:0000259" key="4">
    <source>
        <dbReference type="Pfam" id="PF09084"/>
    </source>
</evidence>
<organism evidence="5 6">
    <name type="scientific">Halobium palmae</name>
    <dbReference type="NCBI Taxonomy" id="1776492"/>
    <lineage>
        <taxon>Archaea</taxon>
        <taxon>Methanobacteriati</taxon>
        <taxon>Methanobacteriota</taxon>
        <taxon>Stenosarchaea group</taxon>
        <taxon>Halobacteria</taxon>
        <taxon>Halobacteriales</taxon>
        <taxon>Haloferacaceae</taxon>
        <taxon>Halobium</taxon>
    </lineage>
</organism>
<dbReference type="GO" id="GO:0042597">
    <property type="term" value="C:periplasmic space"/>
    <property type="evidence" value="ECO:0007669"/>
    <property type="project" value="UniProtKB-SubCell"/>
</dbReference>
<dbReference type="Gene3D" id="3.40.190.10">
    <property type="entry name" value="Periplasmic binding protein-like II"/>
    <property type="match status" value="2"/>
</dbReference>
<comment type="similarity">
    <text evidence="2">Belongs to the bacterial solute-binding protein SsuA/TauA family.</text>
</comment>
<feature type="domain" description="SsuA/THI5-like" evidence="4">
    <location>
        <begin position="75"/>
        <end position="253"/>
    </location>
</feature>
<evidence type="ECO:0000256" key="3">
    <source>
        <dbReference type="ARBA" id="ARBA00022729"/>
    </source>
</evidence>